<proteinExistence type="predicted"/>
<name>X1BGC3_9ZZZZ</name>
<dbReference type="AlphaFoldDB" id="X1BGC3"/>
<accession>X1BGC3</accession>
<gene>
    <name evidence="1" type="ORF">S01H4_26231</name>
</gene>
<comment type="caution">
    <text evidence="1">The sequence shown here is derived from an EMBL/GenBank/DDBJ whole genome shotgun (WGS) entry which is preliminary data.</text>
</comment>
<organism evidence="1">
    <name type="scientific">marine sediment metagenome</name>
    <dbReference type="NCBI Taxonomy" id="412755"/>
    <lineage>
        <taxon>unclassified sequences</taxon>
        <taxon>metagenomes</taxon>
        <taxon>ecological metagenomes</taxon>
    </lineage>
</organism>
<protein>
    <submittedName>
        <fullName evidence="1">Uncharacterized protein</fullName>
    </submittedName>
</protein>
<reference evidence="1" key="1">
    <citation type="journal article" date="2014" name="Front. Microbiol.">
        <title>High frequency of phylogenetically diverse reductive dehalogenase-homologous genes in deep subseafloor sedimentary metagenomes.</title>
        <authorList>
            <person name="Kawai M."/>
            <person name="Futagami T."/>
            <person name="Toyoda A."/>
            <person name="Takaki Y."/>
            <person name="Nishi S."/>
            <person name="Hori S."/>
            <person name="Arai W."/>
            <person name="Tsubouchi T."/>
            <person name="Morono Y."/>
            <person name="Uchiyama I."/>
            <person name="Ito T."/>
            <person name="Fujiyama A."/>
            <person name="Inagaki F."/>
            <person name="Takami H."/>
        </authorList>
    </citation>
    <scope>NUCLEOTIDE SEQUENCE</scope>
    <source>
        <strain evidence="1">Expedition CK06-06</strain>
    </source>
</reference>
<feature type="non-terminal residue" evidence="1">
    <location>
        <position position="1"/>
    </location>
</feature>
<sequence>EYYHLTESQHTNNLIGVYVEAYKALEITR</sequence>
<dbReference type="EMBL" id="BART01012613">
    <property type="protein sequence ID" value="GAG83173.1"/>
    <property type="molecule type" value="Genomic_DNA"/>
</dbReference>
<evidence type="ECO:0000313" key="1">
    <source>
        <dbReference type="EMBL" id="GAG83173.1"/>
    </source>
</evidence>